<accession>A0A4Y3TL39</accession>
<organism evidence="2 3">
    <name type="scientific">Acetobacter orleanensis</name>
    <dbReference type="NCBI Taxonomy" id="104099"/>
    <lineage>
        <taxon>Bacteria</taxon>
        <taxon>Pseudomonadati</taxon>
        <taxon>Pseudomonadota</taxon>
        <taxon>Alphaproteobacteria</taxon>
        <taxon>Acetobacterales</taxon>
        <taxon>Acetobacteraceae</taxon>
        <taxon>Acetobacter</taxon>
    </lineage>
</organism>
<sequence>MALVVGFHFLPIAFAAGFRPFYILGAALIVAATVGFVMGAPMGGEAAGFMAAGVLWLASGIAIRRDWLAKSKTPATA</sequence>
<reference evidence="2 3" key="1">
    <citation type="submission" date="2019-06" db="EMBL/GenBank/DDBJ databases">
        <title>Whole genome shotgun sequence of Acetobacter orleanensis NBRC 13752.</title>
        <authorList>
            <person name="Hosoyama A."/>
            <person name="Uohara A."/>
            <person name="Ohji S."/>
            <person name="Ichikawa N."/>
        </authorList>
    </citation>
    <scope>NUCLEOTIDE SEQUENCE [LARGE SCALE GENOMIC DNA]</scope>
    <source>
        <strain evidence="2 3">NBRC 13752</strain>
    </source>
</reference>
<name>A0A4Y3TL39_9PROT</name>
<proteinExistence type="predicted"/>
<keyword evidence="1" id="KW-0472">Membrane</keyword>
<keyword evidence="1" id="KW-1133">Transmembrane helix</keyword>
<keyword evidence="1" id="KW-0812">Transmembrane</keyword>
<feature type="transmembrane region" description="Helical" evidence="1">
    <location>
        <begin position="46"/>
        <end position="63"/>
    </location>
</feature>
<comment type="caution">
    <text evidence="2">The sequence shown here is derived from an EMBL/GenBank/DDBJ whole genome shotgun (WGS) entry which is preliminary data.</text>
</comment>
<evidence type="ECO:0000256" key="1">
    <source>
        <dbReference type="SAM" id="Phobius"/>
    </source>
</evidence>
<dbReference type="EMBL" id="BJMU01000016">
    <property type="protein sequence ID" value="GEB83701.1"/>
    <property type="molecule type" value="Genomic_DNA"/>
</dbReference>
<dbReference type="AlphaFoldDB" id="A0A4Y3TL39"/>
<evidence type="ECO:0000313" key="2">
    <source>
        <dbReference type="EMBL" id="GEB83701.1"/>
    </source>
</evidence>
<gene>
    <name evidence="2" type="ORF">AOR01nite_21780</name>
</gene>
<feature type="transmembrane region" description="Helical" evidence="1">
    <location>
        <begin position="21"/>
        <end position="40"/>
    </location>
</feature>
<dbReference type="Proteomes" id="UP000317617">
    <property type="component" value="Unassembled WGS sequence"/>
</dbReference>
<evidence type="ECO:0000313" key="3">
    <source>
        <dbReference type="Proteomes" id="UP000317617"/>
    </source>
</evidence>
<protein>
    <submittedName>
        <fullName evidence="2">Uncharacterized protein</fullName>
    </submittedName>
</protein>
<keyword evidence="3" id="KW-1185">Reference proteome</keyword>